<accession>A0A0C3QGB8</accession>
<name>A0A0C3QGB8_9AGAM</name>
<feature type="compositionally biased region" description="Acidic residues" evidence="1">
    <location>
        <begin position="17"/>
        <end position="27"/>
    </location>
</feature>
<dbReference type="HOGENOM" id="CLU_1961197_0_0_1"/>
<evidence type="ECO:0000256" key="1">
    <source>
        <dbReference type="SAM" id="MobiDB-lite"/>
    </source>
</evidence>
<protein>
    <submittedName>
        <fullName evidence="2">Uncharacterized protein</fullName>
    </submittedName>
</protein>
<gene>
    <name evidence="2" type="ORF">M407DRAFT_20375</name>
</gene>
<organism evidence="2 3">
    <name type="scientific">Tulasnella calospora MUT 4182</name>
    <dbReference type="NCBI Taxonomy" id="1051891"/>
    <lineage>
        <taxon>Eukaryota</taxon>
        <taxon>Fungi</taxon>
        <taxon>Dikarya</taxon>
        <taxon>Basidiomycota</taxon>
        <taxon>Agaricomycotina</taxon>
        <taxon>Agaricomycetes</taxon>
        <taxon>Cantharellales</taxon>
        <taxon>Tulasnellaceae</taxon>
        <taxon>Tulasnella</taxon>
    </lineage>
</organism>
<evidence type="ECO:0000313" key="3">
    <source>
        <dbReference type="Proteomes" id="UP000054248"/>
    </source>
</evidence>
<sequence length="128" mass="14433">MVVSTRRKSGKVKEVNYAEDEVDDDTLIDSIDPAPHERSGNQSNPERTAHTSLVPEIEATSVKDFQLQEGSEDAEDYELSHGKKRKPRKPVPSATKGKRKGKARKLDTLFDKLPIEVVYNVGHRSFSW</sequence>
<reference evidence="2 3" key="1">
    <citation type="submission" date="2014-04" db="EMBL/GenBank/DDBJ databases">
        <authorList>
            <consortium name="DOE Joint Genome Institute"/>
            <person name="Kuo A."/>
            <person name="Girlanda M."/>
            <person name="Perotto S."/>
            <person name="Kohler A."/>
            <person name="Nagy L.G."/>
            <person name="Floudas D."/>
            <person name="Copeland A."/>
            <person name="Barry K.W."/>
            <person name="Cichocki N."/>
            <person name="Veneault-Fourrey C."/>
            <person name="LaButti K."/>
            <person name="Lindquist E.A."/>
            <person name="Lipzen A."/>
            <person name="Lundell T."/>
            <person name="Morin E."/>
            <person name="Murat C."/>
            <person name="Sun H."/>
            <person name="Tunlid A."/>
            <person name="Henrissat B."/>
            <person name="Grigoriev I.V."/>
            <person name="Hibbett D.S."/>
            <person name="Martin F."/>
            <person name="Nordberg H.P."/>
            <person name="Cantor M.N."/>
            <person name="Hua S.X."/>
        </authorList>
    </citation>
    <scope>NUCLEOTIDE SEQUENCE [LARGE SCALE GENOMIC DNA]</scope>
    <source>
        <strain evidence="2 3">MUT 4182</strain>
    </source>
</reference>
<dbReference type="Proteomes" id="UP000054248">
    <property type="component" value="Unassembled WGS sequence"/>
</dbReference>
<feature type="compositionally biased region" description="Basic residues" evidence="1">
    <location>
        <begin position="1"/>
        <end position="10"/>
    </location>
</feature>
<keyword evidence="3" id="KW-1185">Reference proteome</keyword>
<feature type="region of interest" description="Disordered" evidence="1">
    <location>
        <begin position="1"/>
        <end position="103"/>
    </location>
</feature>
<reference evidence="3" key="2">
    <citation type="submission" date="2015-01" db="EMBL/GenBank/DDBJ databases">
        <title>Evolutionary Origins and Diversification of the Mycorrhizal Mutualists.</title>
        <authorList>
            <consortium name="DOE Joint Genome Institute"/>
            <consortium name="Mycorrhizal Genomics Consortium"/>
            <person name="Kohler A."/>
            <person name="Kuo A."/>
            <person name="Nagy L.G."/>
            <person name="Floudas D."/>
            <person name="Copeland A."/>
            <person name="Barry K.W."/>
            <person name="Cichocki N."/>
            <person name="Veneault-Fourrey C."/>
            <person name="LaButti K."/>
            <person name="Lindquist E.A."/>
            <person name="Lipzen A."/>
            <person name="Lundell T."/>
            <person name="Morin E."/>
            <person name="Murat C."/>
            <person name="Riley R."/>
            <person name="Ohm R."/>
            <person name="Sun H."/>
            <person name="Tunlid A."/>
            <person name="Henrissat B."/>
            <person name="Grigoriev I.V."/>
            <person name="Hibbett D.S."/>
            <person name="Martin F."/>
        </authorList>
    </citation>
    <scope>NUCLEOTIDE SEQUENCE [LARGE SCALE GENOMIC DNA]</scope>
    <source>
        <strain evidence="3">MUT 4182</strain>
    </source>
</reference>
<dbReference type="AlphaFoldDB" id="A0A0C3QGB8"/>
<proteinExistence type="predicted"/>
<dbReference type="OrthoDB" id="2322499at2759"/>
<dbReference type="EMBL" id="KN822970">
    <property type="protein sequence ID" value="KIO30660.1"/>
    <property type="molecule type" value="Genomic_DNA"/>
</dbReference>
<evidence type="ECO:0000313" key="2">
    <source>
        <dbReference type="EMBL" id="KIO30660.1"/>
    </source>
</evidence>